<evidence type="ECO:0000256" key="1">
    <source>
        <dbReference type="SAM" id="MobiDB-lite"/>
    </source>
</evidence>
<dbReference type="SUPFAM" id="SSF53098">
    <property type="entry name" value="Ribonuclease H-like"/>
    <property type="match status" value="1"/>
</dbReference>
<name>A0A3B0UMI9_9ZZZZ</name>
<evidence type="ECO:0000313" key="2">
    <source>
        <dbReference type="EMBL" id="VAW30330.1"/>
    </source>
</evidence>
<dbReference type="EMBL" id="UOEU01000044">
    <property type="protein sequence ID" value="VAW30330.1"/>
    <property type="molecule type" value="Genomic_DNA"/>
</dbReference>
<dbReference type="InterPro" id="IPR012337">
    <property type="entry name" value="RNaseH-like_sf"/>
</dbReference>
<proteinExistence type="predicted"/>
<feature type="region of interest" description="Disordered" evidence="1">
    <location>
        <begin position="137"/>
        <end position="174"/>
    </location>
</feature>
<feature type="compositionally biased region" description="Basic residues" evidence="1">
    <location>
        <begin position="139"/>
        <end position="164"/>
    </location>
</feature>
<sequence length="174" mass="20746">MHNYPFTLMQVVRYDEDGNLACKRPMWLIAIGEQRHELSLLDIYQAYGVRYNIEHFFRFGKQRLLLASFQTPEDVREKKWWQLAHLAYAQLWMARRVACSLPRPWERNLPEMKMRLISPTLVQRDFGRIIRQIGTPAKPPKRRFISPGRRKGTKLPPRPRRKVVVKSQQTIKPP</sequence>
<organism evidence="2">
    <name type="scientific">hydrothermal vent metagenome</name>
    <dbReference type="NCBI Taxonomy" id="652676"/>
    <lineage>
        <taxon>unclassified sequences</taxon>
        <taxon>metagenomes</taxon>
        <taxon>ecological metagenomes</taxon>
    </lineage>
</organism>
<dbReference type="AlphaFoldDB" id="A0A3B0UMI9"/>
<reference evidence="2" key="1">
    <citation type="submission" date="2018-06" db="EMBL/GenBank/DDBJ databases">
        <authorList>
            <person name="Zhirakovskaya E."/>
        </authorList>
    </citation>
    <scope>NUCLEOTIDE SEQUENCE</scope>
</reference>
<protein>
    <recommendedName>
        <fullName evidence="3">Transposase IS4-like domain-containing protein</fullName>
    </recommendedName>
</protein>
<accession>A0A3B0UMI9</accession>
<gene>
    <name evidence="2" type="ORF">MNBD_CHLOROFLEXI01-4573</name>
</gene>
<evidence type="ECO:0008006" key="3">
    <source>
        <dbReference type="Google" id="ProtNLM"/>
    </source>
</evidence>